<evidence type="ECO:0000313" key="2">
    <source>
        <dbReference type="EMBL" id="KAL1858887.1"/>
    </source>
</evidence>
<dbReference type="Proteomes" id="UP001583177">
    <property type="component" value="Unassembled WGS sequence"/>
</dbReference>
<reference evidence="2 3" key="1">
    <citation type="journal article" date="2024" name="IMA Fungus">
        <title>IMA Genome - F19 : A genome assembly and annotation guide to empower mycologists, including annotated draft genome sequences of Ceratocystis pirilliformis, Diaporthe australafricana, Fusarium ophioides, Paecilomyces lecythidis, and Sporothrix stenoceras.</title>
        <authorList>
            <person name="Aylward J."/>
            <person name="Wilson A.M."/>
            <person name="Visagie C.M."/>
            <person name="Spraker J."/>
            <person name="Barnes I."/>
            <person name="Buitendag C."/>
            <person name="Ceriani C."/>
            <person name="Del Mar Angel L."/>
            <person name="du Plessis D."/>
            <person name="Fuchs T."/>
            <person name="Gasser K."/>
            <person name="Kramer D."/>
            <person name="Li W."/>
            <person name="Munsamy K."/>
            <person name="Piso A."/>
            <person name="Price J.L."/>
            <person name="Sonnekus B."/>
            <person name="Thomas C."/>
            <person name="van der Nest A."/>
            <person name="van Dijk A."/>
            <person name="van Heerden A."/>
            <person name="van Vuuren N."/>
            <person name="Yilmaz N."/>
            <person name="Duong T.A."/>
            <person name="van der Merwe N.A."/>
            <person name="Wingfield M.J."/>
            <person name="Wingfield B.D."/>
        </authorList>
    </citation>
    <scope>NUCLEOTIDE SEQUENCE [LARGE SCALE GENOMIC DNA]</scope>
    <source>
        <strain evidence="2 3">CMW 18300</strain>
    </source>
</reference>
<dbReference type="PANTHER" id="PTHR38248:SF2">
    <property type="entry name" value="FUNK1 11"/>
    <property type="match status" value="1"/>
</dbReference>
<dbReference type="PROSITE" id="PS50011">
    <property type="entry name" value="PROTEIN_KINASE_DOM"/>
    <property type="match status" value="1"/>
</dbReference>
<feature type="domain" description="Protein kinase" evidence="1">
    <location>
        <begin position="241"/>
        <end position="538"/>
    </location>
</feature>
<evidence type="ECO:0000313" key="3">
    <source>
        <dbReference type="Proteomes" id="UP001583177"/>
    </source>
</evidence>
<name>A0ABR3WCY7_9PEZI</name>
<dbReference type="Pfam" id="PF17667">
    <property type="entry name" value="Pkinase_fungal"/>
    <property type="match status" value="1"/>
</dbReference>
<dbReference type="InterPro" id="IPR000719">
    <property type="entry name" value="Prot_kinase_dom"/>
</dbReference>
<comment type="caution">
    <text evidence="2">The sequence shown here is derived from an EMBL/GenBank/DDBJ whole genome shotgun (WGS) entry which is preliminary data.</text>
</comment>
<sequence length="593" mass="66831">MSAAFTKPPRLDLSVIDDINDRIFPDIQDFYGKFFANRPWTPMAEEFVQALPQSQKRIDSHVPGHFVNWLMGLEASLAERAEPHCSWCEHNSEESHSSDQILVLSDIPKLETGVNWADVAVLGLFFQGNRWEGILQLCGYAKSVFSSQPSRAFLHGFLVRGQEAELWLFDRSGIYGSSRLTVTDADDSFLSAITGYMFMDRDEWGMSPLVHRDGEDEYVSLPCEHDTETPTNTYILGPKIFERVSGHMVGDGLTVYRARRGGSPDWSYAIKFKWSESSEDDELEMLKLLKERNVWGVIRLHAYYVGANTEMLHDGLTLGNPITLQADSDGSRFEIDEPATGSSVHDIQNEHKSFTCTVVAPEGRSLHKYKSILEILYALRDAAKAHRSLYLDGQILHRDINPSNIIIPSYDPTRDAADASRGILIDFDMSKENSEPYQPNQAVGTYIFQAIGVLRACLPDNPHTYRHDLESFFYTFLFLAVAPRPVPKGENQLQLPATSVLREWNKGRPFDKANRKIQDMESVDEFRRRIVAEFTPEFQGLGALAEKLRGILFPVDGDGEIWTGTDMTDHGTNALYDAVIGAFEDAALESARL</sequence>
<dbReference type="Gene3D" id="1.10.510.10">
    <property type="entry name" value="Transferase(Phosphotransferase) domain 1"/>
    <property type="match status" value="1"/>
</dbReference>
<dbReference type="SUPFAM" id="SSF56112">
    <property type="entry name" value="Protein kinase-like (PK-like)"/>
    <property type="match status" value="1"/>
</dbReference>
<dbReference type="EMBL" id="JAWRVE010000102">
    <property type="protein sequence ID" value="KAL1858887.1"/>
    <property type="molecule type" value="Genomic_DNA"/>
</dbReference>
<keyword evidence="3" id="KW-1185">Reference proteome</keyword>
<dbReference type="PANTHER" id="PTHR38248">
    <property type="entry name" value="FUNK1 6"/>
    <property type="match status" value="1"/>
</dbReference>
<protein>
    <recommendedName>
        <fullName evidence="1">Protein kinase domain-containing protein</fullName>
    </recommendedName>
</protein>
<gene>
    <name evidence="2" type="ORF">Daus18300_009756</name>
</gene>
<dbReference type="InterPro" id="IPR011009">
    <property type="entry name" value="Kinase-like_dom_sf"/>
</dbReference>
<organism evidence="2 3">
    <name type="scientific">Diaporthe australafricana</name>
    <dbReference type="NCBI Taxonomy" id="127596"/>
    <lineage>
        <taxon>Eukaryota</taxon>
        <taxon>Fungi</taxon>
        <taxon>Dikarya</taxon>
        <taxon>Ascomycota</taxon>
        <taxon>Pezizomycotina</taxon>
        <taxon>Sordariomycetes</taxon>
        <taxon>Sordariomycetidae</taxon>
        <taxon>Diaporthales</taxon>
        <taxon>Diaporthaceae</taxon>
        <taxon>Diaporthe</taxon>
    </lineage>
</organism>
<proteinExistence type="predicted"/>
<accession>A0ABR3WCY7</accession>
<dbReference type="InterPro" id="IPR040976">
    <property type="entry name" value="Pkinase_fungal"/>
</dbReference>
<evidence type="ECO:0000259" key="1">
    <source>
        <dbReference type="PROSITE" id="PS50011"/>
    </source>
</evidence>